<organism evidence="1 2">
    <name type="scientific">Brachionus plicatilis</name>
    <name type="common">Marine rotifer</name>
    <name type="synonym">Brachionus muelleri</name>
    <dbReference type="NCBI Taxonomy" id="10195"/>
    <lineage>
        <taxon>Eukaryota</taxon>
        <taxon>Metazoa</taxon>
        <taxon>Spiralia</taxon>
        <taxon>Gnathifera</taxon>
        <taxon>Rotifera</taxon>
        <taxon>Eurotatoria</taxon>
        <taxon>Monogononta</taxon>
        <taxon>Pseudotrocha</taxon>
        <taxon>Ploima</taxon>
        <taxon>Brachionidae</taxon>
        <taxon>Brachionus</taxon>
    </lineage>
</organism>
<name>A0A3M7Q2I9_BRAPC</name>
<reference evidence="1 2" key="1">
    <citation type="journal article" date="2018" name="Sci. Rep.">
        <title>Genomic signatures of local adaptation to the degree of environmental predictability in rotifers.</title>
        <authorList>
            <person name="Franch-Gras L."/>
            <person name="Hahn C."/>
            <person name="Garcia-Roger E.M."/>
            <person name="Carmona M.J."/>
            <person name="Serra M."/>
            <person name="Gomez A."/>
        </authorList>
    </citation>
    <scope>NUCLEOTIDE SEQUENCE [LARGE SCALE GENOMIC DNA]</scope>
    <source>
        <strain evidence="1">HYR1</strain>
    </source>
</reference>
<keyword evidence="2" id="KW-1185">Reference proteome</keyword>
<evidence type="ECO:0000313" key="1">
    <source>
        <dbReference type="EMBL" id="RNA05640.1"/>
    </source>
</evidence>
<proteinExistence type="predicted"/>
<protein>
    <submittedName>
        <fullName evidence="1">Uncharacterized protein</fullName>
    </submittedName>
</protein>
<evidence type="ECO:0000313" key="2">
    <source>
        <dbReference type="Proteomes" id="UP000276133"/>
    </source>
</evidence>
<dbReference type="AlphaFoldDB" id="A0A3M7Q2I9"/>
<dbReference type="Proteomes" id="UP000276133">
    <property type="component" value="Unassembled WGS sequence"/>
</dbReference>
<comment type="caution">
    <text evidence="1">The sequence shown here is derived from an EMBL/GenBank/DDBJ whole genome shotgun (WGS) entry which is preliminary data.</text>
</comment>
<sequence length="62" mass="7314">MSIYKYRKKKQNLSILSCKSKFYKFQLGPSSELVNKSGFRNDLFDIKIDESNKTFVLNEKTD</sequence>
<accession>A0A3M7Q2I9</accession>
<gene>
    <name evidence="1" type="ORF">BpHYR1_041856</name>
</gene>
<dbReference type="EMBL" id="REGN01007653">
    <property type="protein sequence ID" value="RNA05640.1"/>
    <property type="molecule type" value="Genomic_DNA"/>
</dbReference>